<keyword evidence="8" id="KW-1185">Reference proteome</keyword>
<keyword evidence="3" id="KW-0732">Signal</keyword>
<evidence type="ECO:0000313" key="8">
    <source>
        <dbReference type="Proteomes" id="UP000325684"/>
    </source>
</evidence>
<dbReference type="InterPro" id="IPR022045">
    <property type="entry name" value="TcdB_toxin_mid/N"/>
</dbReference>
<keyword evidence="4" id="KW-0843">Virulence</keyword>
<gene>
    <name evidence="7" type="ORF">FEZ63_13390</name>
</gene>
<dbReference type="GO" id="GO:0005576">
    <property type="term" value="C:extracellular region"/>
    <property type="evidence" value="ECO:0007669"/>
    <property type="project" value="UniProtKB-SubCell"/>
</dbReference>
<evidence type="ECO:0000256" key="2">
    <source>
        <dbReference type="ARBA" id="ARBA00022525"/>
    </source>
</evidence>
<comment type="subcellular location">
    <subcellularLocation>
        <location evidence="1">Secreted</location>
    </subcellularLocation>
</comment>
<protein>
    <recommendedName>
        <fullName evidence="6">Insecticide toxin TcdB middle/N-terminal domain-containing protein</fullName>
    </recommendedName>
</protein>
<feature type="compositionally biased region" description="Low complexity" evidence="5">
    <location>
        <begin position="41"/>
        <end position="57"/>
    </location>
</feature>
<dbReference type="EMBL" id="VCMV01000021">
    <property type="protein sequence ID" value="KAB0266360.1"/>
    <property type="molecule type" value="Genomic_DNA"/>
</dbReference>
<dbReference type="InterPro" id="IPR006530">
    <property type="entry name" value="YD"/>
</dbReference>
<keyword evidence="2" id="KW-0964">Secreted</keyword>
<name>A0A5N3P9F3_9HYPH</name>
<feature type="non-terminal residue" evidence="7">
    <location>
        <position position="1398"/>
    </location>
</feature>
<dbReference type="Pfam" id="PF03534">
    <property type="entry name" value="SpvB"/>
    <property type="match status" value="1"/>
</dbReference>
<accession>A0A5N3P9F3</accession>
<dbReference type="RefSeq" id="WP_150945239.1">
    <property type="nucleotide sequence ID" value="NZ_VCMV01000021.1"/>
</dbReference>
<dbReference type="OrthoDB" id="7975253at2"/>
<dbReference type="Proteomes" id="UP000325684">
    <property type="component" value="Unassembled WGS sequence"/>
</dbReference>
<sequence length="1398" mass="150400">MISDDADPAEAASGTLDTEGRTGPPVPMNPTGGLSPEDTAPEPAHAESASSGGEAPSVTTSGAAKSSTMTTNASTTPEPAAGAVDDTSALLPDASYSGSYTTSIPIAVPSFRGLEPKLRLVYDSGRGLRAGGPLAGFFGTGWSLDGISSIVRVSKGRGTPRFDDTDVFLLDGEEIVPCPKPSKAPSCASGGNRMSKVESYRRFAYSGSAKRWRITARDGTVYIYQASGLVNPTLSGDPNLKDKYLFVLTSATDRHGNVVKYSYHCASGSVCYPTRITYNGTEIVLYRHKLSTPAMSIANGGGSIGRVSGRLKTILVRTGGQKVRAYKLVHDISALTGSARLTSVQEFGNNVVIDATGTVTDGARLPATTFAYSSSALGFRASGATIAAGHERLVLDLNGDQRSDVFGYTCASTADKCTFVYSTNPAQGAYASAWLANIAYGHTVTGGDRWLSGDFLGLGRQQVMRIVSWADETCNTNTNECTTVTGTKAVLYRLDTIAGKTQLTATDWFSLPHGGLAGRAIAGDFEGSGTSKIFFDSTLLSTPSPRYIVGALPLCNTLRNYLVQTGDFDGDGRTDLICHEPDLVWGTHAAILLWDKAGKRFKAQEKVLIAGGLEPVAELVVGDLNGDGKSDVTLLNKDHKTARVMLSNGKILIKGPMTALSSAAPGALVGDFDGDGRSDVYVPSAPNAAGGTILRYKGSAFVRRSLPDVTNVSPLPIALRAGDFNGDGKTDVFTNKVWTSTGVPQDLLTGVANIWGGTATIAYEPSSTTPNDRMPFVLQRVSSIERDDGRGGRTKTGFAYSGGFYSHGQRRFYGFKTVTMKLPCITGETQCPVREYQFLQNVAAAGKIEKLTVRAGAGASAPVLRVVDETWTVNIGSAPYWAHNTATTTTDMLVDGSRTRKVEREFDKVHGNLIQLKEHGRLDISGDERVTAWKFYPNTTAYIVKRPANERVYEGTAVDSNREIAQTLFHYDGQGGTMPPAKGDLTLTRRWLKEAGTYADRAATYDPYGNRITVTDEINRQTVTTFDPTYHLFPTNVTTAGVTVRSAEWDFRCGKSASTKDLTGQATTYGYDEHCRPKSVVKPGGETTAWNYHNIGDPYRQRIETVTPLGGGTLSASVYRDGHGRVRSTLRSAPGNAIQVDVDYNRRGQPESRTLPFYAGGPRELTRFAYDGLDRVVKMTRPDQTMVTSAYKASPVGFDLIETRDELSRVARAHRDAYGRTIQADRPYVGGAFLTTTMTYDGLGRMTGVRDPRGSAWSYTYDTLGRRMQVNDPDRGLWHYRYNLAGELVEQTDARGEKTAFAYDDLGRLKTKTVRANMPRPEVTTSTYGAPGSGPDGGRLISLANAAATISYGYDGNGRQVRSTYETKGANGTQTHHLRTVYEPGGRVSGREWDLQEG</sequence>
<feature type="compositionally biased region" description="Polar residues" evidence="5">
    <location>
        <begin position="58"/>
        <end position="77"/>
    </location>
</feature>
<feature type="region of interest" description="Disordered" evidence="5">
    <location>
        <begin position="1"/>
        <end position="85"/>
    </location>
</feature>
<dbReference type="NCBIfam" id="TIGR01643">
    <property type="entry name" value="YD_repeat_2x"/>
    <property type="match status" value="2"/>
</dbReference>
<evidence type="ECO:0000313" key="7">
    <source>
        <dbReference type="EMBL" id="KAB0266360.1"/>
    </source>
</evidence>
<dbReference type="InterPro" id="IPR003284">
    <property type="entry name" value="Sal_SpvB"/>
</dbReference>
<feature type="domain" description="Insecticide toxin TcdB middle/N-terminal" evidence="6">
    <location>
        <begin position="710"/>
        <end position="823"/>
    </location>
</feature>
<dbReference type="SUPFAM" id="SSF69318">
    <property type="entry name" value="Integrin alpha N-terminal domain"/>
    <property type="match status" value="1"/>
</dbReference>
<dbReference type="GO" id="GO:0005737">
    <property type="term" value="C:cytoplasm"/>
    <property type="evidence" value="ECO:0007669"/>
    <property type="project" value="InterPro"/>
</dbReference>
<evidence type="ECO:0000256" key="3">
    <source>
        <dbReference type="ARBA" id="ARBA00022729"/>
    </source>
</evidence>
<dbReference type="InterPro" id="IPR013517">
    <property type="entry name" value="FG-GAP"/>
</dbReference>
<dbReference type="InterPro" id="IPR031325">
    <property type="entry name" value="RHS_repeat"/>
</dbReference>
<evidence type="ECO:0000256" key="1">
    <source>
        <dbReference type="ARBA" id="ARBA00004613"/>
    </source>
</evidence>
<dbReference type="Gene3D" id="2.180.10.10">
    <property type="entry name" value="RHS repeat-associated core"/>
    <property type="match status" value="2"/>
</dbReference>
<reference evidence="7 8" key="1">
    <citation type="journal article" date="2019" name="Microorganisms">
        <title>Genome Insights into the Novel Species Microvirga brassicacearum, a Rapeseed Endophyte with Biotechnological Potential.</title>
        <authorList>
            <person name="Jimenez-Gomez A."/>
            <person name="Saati-Santamaria Z."/>
            <person name="Igual J.M."/>
            <person name="Rivas R."/>
            <person name="Mateos P.F."/>
            <person name="Garcia-Fraile P."/>
        </authorList>
    </citation>
    <scope>NUCLEOTIDE SEQUENCE [LARGE SCALE GENOMIC DNA]</scope>
    <source>
        <strain evidence="7 8">CDVBN77</strain>
    </source>
</reference>
<dbReference type="InterPro" id="IPR028994">
    <property type="entry name" value="Integrin_alpha_N"/>
</dbReference>
<dbReference type="Pfam" id="PF12256">
    <property type="entry name" value="TcdB_toxin_midN"/>
    <property type="match status" value="1"/>
</dbReference>
<comment type="caution">
    <text evidence="7">The sequence shown here is derived from an EMBL/GenBank/DDBJ whole genome shotgun (WGS) entry which is preliminary data.</text>
</comment>
<proteinExistence type="predicted"/>
<dbReference type="Gene3D" id="2.40.128.340">
    <property type="match status" value="2"/>
</dbReference>
<evidence type="ECO:0000256" key="4">
    <source>
        <dbReference type="ARBA" id="ARBA00023026"/>
    </source>
</evidence>
<dbReference type="PANTHER" id="PTHR32305">
    <property type="match status" value="1"/>
</dbReference>
<organism evidence="7 8">
    <name type="scientific">Microvirga brassicacearum</name>
    <dbReference type="NCBI Taxonomy" id="2580413"/>
    <lineage>
        <taxon>Bacteria</taxon>
        <taxon>Pseudomonadati</taxon>
        <taxon>Pseudomonadota</taxon>
        <taxon>Alphaproteobacteria</taxon>
        <taxon>Hyphomicrobiales</taxon>
        <taxon>Methylobacteriaceae</taxon>
        <taxon>Microvirga</taxon>
    </lineage>
</organism>
<evidence type="ECO:0000256" key="5">
    <source>
        <dbReference type="SAM" id="MobiDB-lite"/>
    </source>
</evidence>
<evidence type="ECO:0000259" key="6">
    <source>
        <dbReference type="Pfam" id="PF12256"/>
    </source>
</evidence>
<dbReference type="Pfam" id="PF05593">
    <property type="entry name" value="RHS_repeat"/>
    <property type="match status" value="2"/>
</dbReference>
<dbReference type="Pfam" id="PF13517">
    <property type="entry name" value="FG-GAP_3"/>
    <property type="match status" value="1"/>
</dbReference>
<dbReference type="InterPro" id="IPR050708">
    <property type="entry name" value="T6SS_VgrG/RHS"/>
</dbReference>
<dbReference type="PANTHER" id="PTHR32305:SF15">
    <property type="entry name" value="PROTEIN RHSA-RELATED"/>
    <property type="match status" value="1"/>
</dbReference>